<sequence length="285" mass="32184">MQKNGEPVLFFFMAFFWGLNYIMVKYAYVYDVSSSILLMRVLYALVFSAIIFVRQIRFPRTPMEHLKVFVLSNLNITAFFALWFFGETGVSASLTSIVIYSYPIMSLVASYALLNDRFGRGKAMGIALGFAGLIIIFFRSINVSNYIDLIMLILAALSWAMGTVFYRKFLTGYDSAGLNTLQLLYAMPAVILIAFMTGGINRNLMIPQFNLIMLYMGSLGTAVAYFIFLTLYRRYRVSDISAFFFIVPAISVILSVILLHEAVSRIMLIGFAVMSVGIYLSGRLR</sequence>
<evidence type="ECO:0000313" key="8">
    <source>
        <dbReference type="Proteomes" id="UP000001024"/>
    </source>
</evidence>
<dbReference type="KEGG" id="tac:Ta0221"/>
<dbReference type="GO" id="GO:0016020">
    <property type="term" value="C:membrane"/>
    <property type="evidence" value="ECO:0007669"/>
    <property type="project" value="UniProtKB-SubCell"/>
</dbReference>
<keyword evidence="8" id="KW-1185">Reference proteome</keyword>
<keyword evidence="3 5" id="KW-1133">Transmembrane helix</keyword>
<protein>
    <submittedName>
        <fullName evidence="7">PAGO protein related protein</fullName>
    </submittedName>
</protein>
<dbReference type="Proteomes" id="UP000001024">
    <property type="component" value="Chromosome"/>
</dbReference>
<evidence type="ECO:0000256" key="2">
    <source>
        <dbReference type="ARBA" id="ARBA00022692"/>
    </source>
</evidence>
<keyword evidence="4 5" id="KW-0472">Membrane</keyword>
<dbReference type="InterPro" id="IPR037185">
    <property type="entry name" value="EmrE-like"/>
</dbReference>
<feature type="transmembrane region" description="Helical" evidence="5">
    <location>
        <begin position="65"/>
        <end position="85"/>
    </location>
</feature>
<dbReference type="SUPFAM" id="SSF103481">
    <property type="entry name" value="Multidrug resistance efflux transporter EmrE"/>
    <property type="match status" value="2"/>
</dbReference>
<evidence type="ECO:0000256" key="1">
    <source>
        <dbReference type="ARBA" id="ARBA00004141"/>
    </source>
</evidence>
<dbReference type="InterPro" id="IPR050638">
    <property type="entry name" value="AA-Vitamin_Transporters"/>
</dbReference>
<evidence type="ECO:0000256" key="3">
    <source>
        <dbReference type="ARBA" id="ARBA00022989"/>
    </source>
</evidence>
<dbReference type="PaxDb" id="273075-Ta0221"/>
<feature type="transmembrane region" description="Helical" evidence="5">
    <location>
        <begin position="97"/>
        <end position="114"/>
    </location>
</feature>
<dbReference type="PANTHER" id="PTHR32322">
    <property type="entry name" value="INNER MEMBRANE TRANSPORTER"/>
    <property type="match status" value="1"/>
</dbReference>
<dbReference type="HOGENOM" id="CLU_1017890_0_0_2"/>
<feature type="domain" description="EamA" evidence="6">
    <location>
        <begin position="9"/>
        <end position="137"/>
    </location>
</feature>
<feature type="transmembrane region" description="Helical" evidence="5">
    <location>
        <begin position="212"/>
        <end position="232"/>
    </location>
</feature>
<gene>
    <name evidence="7" type="ordered locus">Ta0221</name>
</gene>
<reference evidence="7 8" key="1">
    <citation type="journal article" date="2000" name="Nature">
        <title>The genome sequence of the thermoacidophilic scavenger Thermoplasma acidophilum.</title>
        <authorList>
            <person name="Ruepp A."/>
            <person name="Graml W."/>
            <person name="Santos-Martinez M.L."/>
            <person name="Koretke K.K."/>
            <person name="Volker C."/>
            <person name="Mewes H.W."/>
            <person name="Frishman D."/>
            <person name="Stocker S."/>
            <person name="Lupas A.N."/>
            <person name="Baumeister W."/>
        </authorList>
    </citation>
    <scope>NUCLEOTIDE SEQUENCE [LARGE SCALE GENOMIC DNA]</scope>
    <source>
        <strain evidence="8">ATCC 25905 / DSM 1728 / JCM 9062 / NBRC 15155 / AMRC-C165</strain>
    </source>
</reference>
<dbReference type="STRING" id="273075.gene:9571437"/>
<name>Q9HLK6_THEAC</name>
<feature type="domain" description="EamA" evidence="6">
    <location>
        <begin position="149"/>
        <end position="281"/>
    </location>
</feature>
<dbReference type="EnsemblBacteria" id="CAC11367">
    <property type="protein sequence ID" value="CAC11367"/>
    <property type="gene ID" value="CAC11367"/>
</dbReference>
<proteinExistence type="predicted"/>
<feature type="transmembrane region" description="Helical" evidence="5">
    <location>
        <begin position="178"/>
        <end position="200"/>
    </location>
</feature>
<feature type="transmembrane region" description="Helical" evidence="5">
    <location>
        <begin position="7"/>
        <end position="28"/>
    </location>
</feature>
<dbReference type="PANTHER" id="PTHR32322:SF2">
    <property type="entry name" value="EAMA DOMAIN-CONTAINING PROTEIN"/>
    <property type="match status" value="1"/>
</dbReference>
<evidence type="ECO:0000259" key="6">
    <source>
        <dbReference type="Pfam" id="PF00892"/>
    </source>
</evidence>
<comment type="subcellular location">
    <subcellularLocation>
        <location evidence="1">Membrane</location>
        <topology evidence="1">Multi-pass membrane protein</topology>
    </subcellularLocation>
</comment>
<evidence type="ECO:0000313" key="7">
    <source>
        <dbReference type="EMBL" id="CAC11367.1"/>
    </source>
</evidence>
<dbReference type="eggNOG" id="arCOG00271">
    <property type="taxonomic scope" value="Archaea"/>
</dbReference>
<evidence type="ECO:0000256" key="5">
    <source>
        <dbReference type="SAM" id="Phobius"/>
    </source>
</evidence>
<dbReference type="RefSeq" id="WP_010900648.1">
    <property type="nucleotide sequence ID" value="NC_002578.1"/>
</dbReference>
<feature type="transmembrane region" description="Helical" evidence="5">
    <location>
        <begin position="265"/>
        <end position="282"/>
    </location>
</feature>
<feature type="transmembrane region" description="Helical" evidence="5">
    <location>
        <begin position="147"/>
        <end position="166"/>
    </location>
</feature>
<evidence type="ECO:0000256" key="4">
    <source>
        <dbReference type="ARBA" id="ARBA00023136"/>
    </source>
</evidence>
<organism evidence="7 8">
    <name type="scientific">Thermoplasma acidophilum (strain ATCC 25905 / DSM 1728 / JCM 9062 / NBRC 15155 / AMRC-C165)</name>
    <dbReference type="NCBI Taxonomy" id="273075"/>
    <lineage>
        <taxon>Archaea</taxon>
        <taxon>Methanobacteriati</taxon>
        <taxon>Thermoplasmatota</taxon>
        <taxon>Thermoplasmata</taxon>
        <taxon>Thermoplasmatales</taxon>
        <taxon>Thermoplasmataceae</taxon>
        <taxon>Thermoplasma</taxon>
    </lineage>
</organism>
<keyword evidence="2 5" id="KW-0812">Transmembrane</keyword>
<accession>Q9HLK6</accession>
<feature type="transmembrane region" description="Helical" evidence="5">
    <location>
        <begin position="34"/>
        <end position="53"/>
    </location>
</feature>
<dbReference type="Pfam" id="PF00892">
    <property type="entry name" value="EamA"/>
    <property type="match status" value="2"/>
</dbReference>
<feature type="transmembrane region" description="Helical" evidence="5">
    <location>
        <begin position="239"/>
        <end position="259"/>
    </location>
</feature>
<feature type="transmembrane region" description="Helical" evidence="5">
    <location>
        <begin position="123"/>
        <end position="141"/>
    </location>
</feature>
<dbReference type="InParanoid" id="Q9HLK6"/>
<dbReference type="InterPro" id="IPR000620">
    <property type="entry name" value="EamA_dom"/>
</dbReference>
<dbReference type="OrthoDB" id="17861at2157"/>
<dbReference type="EMBL" id="AL445063">
    <property type="protein sequence ID" value="CAC11367.1"/>
    <property type="molecule type" value="Genomic_DNA"/>
</dbReference>
<dbReference type="AlphaFoldDB" id="Q9HLK6"/>